<accession>A0AAD5R6Y9</accession>
<keyword evidence="2" id="KW-1185">Reference proteome</keyword>
<protein>
    <submittedName>
        <fullName evidence="1">Uncharacterized protein</fullName>
    </submittedName>
</protein>
<organism evidence="1 2">
    <name type="scientific">Parelaphostrongylus tenuis</name>
    <name type="common">Meningeal worm</name>
    <dbReference type="NCBI Taxonomy" id="148309"/>
    <lineage>
        <taxon>Eukaryota</taxon>
        <taxon>Metazoa</taxon>
        <taxon>Ecdysozoa</taxon>
        <taxon>Nematoda</taxon>
        <taxon>Chromadorea</taxon>
        <taxon>Rhabditida</taxon>
        <taxon>Rhabditina</taxon>
        <taxon>Rhabditomorpha</taxon>
        <taxon>Strongyloidea</taxon>
        <taxon>Metastrongylidae</taxon>
        <taxon>Parelaphostrongylus</taxon>
    </lineage>
</organism>
<evidence type="ECO:0000313" key="1">
    <source>
        <dbReference type="EMBL" id="KAJ1370696.1"/>
    </source>
</evidence>
<comment type="caution">
    <text evidence="1">The sequence shown here is derived from an EMBL/GenBank/DDBJ whole genome shotgun (WGS) entry which is preliminary data.</text>
</comment>
<dbReference type="EMBL" id="JAHQIW010006838">
    <property type="protein sequence ID" value="KAJ1370696.1"/>
    <property type="molecule type" value="Genomic_DNA"/>
</dbReference>
<gene>
    <name evidence="1" type="ORF">KIN20_032486</name>
</gene>
<dbReference type="AlphaFoldDB" id="A0AAD5R6Y9"/>
<evidence type="ECO:0000313" key="2">
    <source>
        <dbReference type="Proteomes" id="UP001196413"/>
    </source>
</evidence>
<name>A0AAD5R6Y9_PARTN</name>
<reference evidence="1" key="1">
    <citation type="submission" date="2021-06" db="EMBL/GenBank/DDBJ databases">
        <title>Parelaphostrongylus tenuis whole genome reference sequence.</title>
        <authorList>
            <person name="Garwood T.J."/>
            <person name="Larsen P.A."/>
            <person name="Fountain-Jones N.M."/>
            <person name="Garbe J.R."/>
            <person name="Macchietto M.G."/>
            <person name="Kania S.A."/>
            <person name="Gerhold R.W."/>
            <person name="Richards J.E."/>
            <person name="Wolf T.M."/>
        </authorList>
    </citation>
    <scope>NUCLEOTIDE SEQUENCE</scope>
    <source>
        <strain evidence="1">MNPRO001-30</strain>
        <tissue evidence="1">Meninges</tissue>
    </source>
</reference>
<sequence length="52" mass="5724">MGQFNDLGCQLAKELSIPLEELTGEDPLIRGAKFPLRNVRGAGIIADPYFFT</sequence>
<proteinExistence type="predicted"/>
<dbReference type="Proteomes" id="UP001196413">
    <property type="component" value="Unassembled WGS sequence"/>
</dbReference>